<dbReference type="Gene3D" id="3.30.730.10">
    <property type="entry name" value="AP2/ERF domain"/>
    <property type="match status" value="1"/>
</dbReference>
<dbReference type="AlphaFoldDB" id="A0A843XMA0"/>
<dbReference type="GO" id="GO:0006950">
    <property type="term" value="P:response to stress"/>
    <property type="evidence" value="ECO:0007669"/>
    <property type="project" value="TreeGrafter"/>
</dbReference>
<dbReference type="Pfam" id="PF00847">
    <property type="entry name" value="AP2"/>
    <property type="match status" value="1"/>
</dbReference>
<feature type="region of interest" description="Disordered" evidence="9">
    <location>
        <begin position="45"/>
        <end position="68"/>
    </location>
</feature>
<keyword evidence="3" id="KW-0346">Stress response</keyword>
<evidence type="ECO:0000256" key="3">
    <source>
        <dbReference type="ARBA" id="ARBA00023016"/>
    </source>
</evidence>
<evidence type="ECO:0000256" key="8">
    <source>
        <dbReference type="ARBA" id="ARBA00024343"/>
    </source>
</evidence>
<dbReference type="GO" id="GO:0005634">
    <property type="term" value="C:nucleus"/>
    <property type="evidence" value="ECO:0007669"/>
    <property type="project" value="UniProtKB-SubCell"/>
</dbReference>
<sequence length="319" mass="35270">MSQTERKRKPRRRRYGPNSISETLAKWKELNCQLNTCHDGDKHIRKVPAKGSKKGCMKGKGGPDNTSCNYRGVRQRTWGKWVAEIREPGGGNRLWLGTFPTAFEAALAYDEAAKAIYGQSARLNLPRYNTASNESSLTSDSSVSASTSYHSHSSPSAAVNPKLLVPKAEPLDDNMAVVPKLAAGNPLTSAVKTEPDEVHPEADGEHSGWSLDAIADDMFDIDEMLRLMDSDPWNGNEASTVPHLPENEELKCPSPSMFSFELQNPDAKLLGSLCHMQQSLPDDNYGCDFDMPDRHGELNYGLLDEQSLFDLGTSDFNFY</sequence>
<dbReference type="PROSITE" id="PS51032">
    <property type="entry name" value="AP2_ERF"/>
    <property type="match status" value="1"/>
</dbReference>
<feature type="compositionally biased region" description="Basic residues" evidence="9">
    <location>
        <begin position="1"/>
        <end position="15"/>
    </location>
</feature>
<feature type="compositionally biased region" description="Low complexity" evidence="9">
    <location>
        <begin position="131"/>
        <end position="158"/>
    </location>
</feature>
<dbReference type="OrthoDB" id="550883at2759"/>
<accession>A0A843XMA0</accession>
<protein>
    <recommendedName>
        <fullName evidence="10">AP2/ERF domain-containing protein</fullName>
    </recommendedName>
</protein>
<evidence type="ECO:0000256" key="7">
    <source>
        <dbReference type="ARBA" id="ARBA00023242"/>
    </source>
</evidence>
<feature type="region of interest" description="Disordered" evidence="9">
    <location>
        <begin position="1"/>
        <end position="20"/>
    </location>
</feature>
<gene>
    <name evidence="11" type="ORF">Taro_053319</name>
</gene>
<comment type="caution">
    <text evidence="11">The sequence shown here is derived from an EMBL/GenBank/DDBJ whole genome shotgun (WGS) entry which is preliminary data.</text>
</comment>
<dbReference type="GO" id="GO:0045893">
    <property type="term" value="P:positive regulation of DNA-templated transcription"/>
    <property type="evidence" value="ECO:0007669"/>
    <property type="project" value="TreeGrafter"/>
</dbReference>
<feature type="region of interest" description="Disordered" evidence="9">
    <location>
        <begin position="131"/>
        <end position="161"/>
    </location>
</feature>
<dbReference type="Proteomes" id="UP000652761">
    <property type="component" value="Unassembled WGS sequence"/>
</dbReference>
<dbReference type="PANTHER" id="PTHR31241">
    <property type="entry name" value="DEHYDRATION-RESPONSIVE ELEMENT-BINDING PROTEIN 2C"/>
    <property type="match status" value="1"/>
</dbReference>
<evidence type="ECO:0000313" key="12">
    <source>
        <dbReference type="Proteomes" id="UP000652761"/>
    </source>
</evidence>
<feature type="compositionally biased region" description="Basic residues" evidence="9">
    <location>
        <begin position="45"/>
        <end position="57"/>
    </location>
</feature>
<keyword evidence="12" id="KW-1185">Reference proteome</keyword>
<feature type="domain" description="AP2/ERF" evidence="10">
    <location>
        <begin position="69"/>
        <end position="126"/>
    </location>
</feature>
<keyword evidence="7" id="KW-0539">Nucleus</keyword>
<evidence type="ECO:0000256" key="4">
    <source>
        <dbReference type="ARBA" id="ARBA00023125"/>
    </source>
</evidence>
<dbReference type="CDD" id="cd00018">
    <property type="entry name" value="AP2"/>
    <property type="match status" value="1"/>
</dbReference>
<keyword evidence="4" id="KW-0238">DNA-binding</keyword>
<feature type="compositionally biased region" description="Basic and acidic residues" evidence="9">
    <location>
        <begin position="193"/>
        <end position="206"/>
    </location>
</feature>
<proteinExistence type="inferred from homology"/>
<evidence type="ECO:0000259" key="10">
    <source>
        <dbReference type="PROSITE" id="PS51032"/>
    </source>
</evidence>
<dbReference type="PRINTS" id="PR00367">
    <property type="entry name" value="ETHRSPELEMNT"/>
</dbReference>
<keyword evidence="2" id="KW-0805">Transcription regulation</keyword>
<evidence type="ECO:0000256" key="9">
    <source>
        <dbReference type="SAM" id="MobiDB-lite"/>
    </source>
</evidence>
<dbReference type="SMART" id="SM00380">
    <property type="entry name" value="AP2"/>
    <property type="match status" value="1"/>
</dbReference>
<reference evidence="11" key="1">
    <citation type="submission" date="2017-07" db="EMBL/GenBank/DDBJ databases">
        <title>Taro Niue Genome Assembly and Annotation.</title>
        <authorList>
            <person name="Atibalentja N."/>
            <person name="Keating K."/>
            <person name="Fields C.J."/>
        </authorList>
    </citation>
    <scope>NUCLEOTIDE SEQUENCE</scope>
    <source>
        <strain evidence="11">Niue_2</strain>
        <tissue evidence="11">Leaf</tissue>
    </source>
</reference>
<comment type="similarity">
    <text evidence="8">Belongs to the AP2/ERF transcription factor family. ERF subfamily.</text>
</comment>
<dbReference type="SUPFAM" id="SSF54171">
    <property type="entry name" value="DNA-binding domain"/>
    <property type="match status" value="1"/>
</dbReference>
<dbReference type="InterPro" id="IPR001471">
    <property type="entry name" value="AP2/ERF_dom"/>
</dbReference>
<feature type="region of interest" description="Disordered" evidence="9">
    <location>
        <begin position="187"/>
        <end position="207"/>
    </location>
</feature>
<comment type="subcellular location">
    <subcellularLocation>
        <location evidence="1">Nucleus</location>
    </subcellularLocation>
</comment>
<dbReference type="FunFam" id="3.30.730.10:FF:000001">
    <property type="entry name" value="Ethylene-responsive transcription factor 2"/>
    <property type="match status" value="1"/>
</dbReference>
<name>A0A843XMA0_COLES</name>
<keyword evidence="6" id="KW-0804">Transcription</keyword>
<dbReference type="EMBL" id="NMUH01009695">
    <property type="protein sequence ID" value="MQM20301.1"/>
    <property type="molecule type" value="Genomic_DNA"/>
</dbReference>
<dbReference type="GO" id="GO:0000976">
    <property type="term" value="F:transcription cis-regulatory region binding"/>
    <property type="evidence" value="ECO:0007669"/>
    <property type="project" value="TreeGrafter"/>
</dbReference>
<evidence type="ECO:0000256" key="1">
    <source>
        <dbReference type="ARBA" id="ARBA00004123"/>
    </source>
</evidence>
<evidence type="ECO:0000313" key="11">
    <source>
        <dbReference type="EMBL" id="MQM20301.1"/>
    </source>
</evidence>
<dbReference type="GO" id="GO:0003700">
    <property type="term" value="F:DNA-binding transcription factor activity"/>
    <property type="evidence" value="ECO:0007669"/>
    <property type="project" value="InterPro"/>
</dbReference>
<dbReference type="InterPro" id="IPR016177">
    <property type="entry name" value="DNA-bd_dom_sf"/>
</dbReference>
<evidence type="ECO:0000256" key="6">
    <source>
        <dbReference type="ARBA" id="ARBA00023163"/>
    </source>
</evidence>
<evidence type="ECO:0000256" key="2">
    <source>
        <dbReference type="ARBA" id="ARBA00023015"/>
    </source>
</evidence>
<dbReference type="InterPro" id="IPR036955">
    <property type="entry name" value="AP2/ERF_dom_sf"/>
</dbReference>
<keyword evidence="5" id="KW-0010">Activator</keyword>
<evidence type="ECO:0000256" key="5">
    <source>
        <dbReference type="ARBA" id="ARBA00023159"/>
    </source>
</evidence>
<dbReference type="PANTHER" id="PTHR31241:SF62">
    <property type="entry name" value="DEHYDRATION-RESPONSIVE ELEMENT-BINDING PROTEIN 2D"/>
    <property type="match status" value="1"/>
</dbReference>
<organism evidence="11 12">
    <name type="scientific">Colocasia esculenta</name>
    <name type="common">Wild taro</name>
    <name type="synonym">Arum esculentum</name>
    <dbReference type="NCBI Taxonomy" id="4460"/>
    <lineage>
        <taxon>Eukaryota</taxon>
        <taxon>Viridiplantae</taxon>
        <taxon>Streptophyta</taxon>
        <taxon>Embryophyta</taxon>
        <taxon>Tracheophyta</taxon>
        <taxon>Spermatophyta</taxon>
        <taxon>Magnoliopsida</taxon>
        <taxon>Liliopsida</taxon>
        <taxon>Araceae</taxon>
        <taxon>Aroideae</taxon>
        <taxon>Colocasieae</taxon>
        <taxon>Colocasia</taxon>
    </lineage>
</organism>